<dbReference type="InterPro" id="IPR050777">
    <property type="entry name" value="SET2_Histone-Lys_MeTrsfase"/>
</dbReference>
<dbReference type="EMBL" id="CP017556">
    <property type="protein sequence ID" value="AOW04428.1"/>
    <property type="molecule type" value="Genomic_DNA"/>
</dbReference>
<keyword evidence="5" id="KW-0808">Transferase</keyword>
<dbReference type="KEGG" id="yli:2911084"/>
<keyword evidence="3" id="KW-0158">Chromosome</keyword>
<dbReference type="SMART" id="SM00508">
    <property type="entry name" value="PostSET"/>
    <property type="match status" value="1"/>
</dbReference>
<feature type="compositionally biased region" description="Polar residues" evidence="8">
    <location>
        <begin position="1219"/>
        <end position="1243"/>
    </location>
</feature>
<evidence type="ECO:0000256" key="3">
    <source>
        <dbReference type="ARBA" id="ARBA00022454"/>
    </source>
</evidence>
<dbReference type="GO" id="GO:0005694">
    <property type="term" value="C:chromosome"/>
    <property type="evidence" value="ECO:0007669"/>
    <property type="project" value="UniProtKB-SubCell"/>
</dbReference>
<keyword evidence="6" id="KW-0949">S-adenosyl-L-methionine</keyword>
<feature type="compositionally biased region" description="Basic and acidic residues" evidence="8">
    <location>
        <begin position="803"/>
        <end position="815"/>
    </location>
</feature>
<dbReference type="GO" id="GO:0005634">
    <property type="term" value="C:nucleus"/>
    <property type="evidence" value="ECO:0007669"/>
    <property type="project" value="UniProtKB-SubCell"/>
</dbReference>
<reference evidence="12 13" key="1">
    <citation type="journal article" date="2016" name="PLoS ONE">
        <title>Sequence Assembly of Yarrowia lipolytica Strain W29/CLIB89 Shows Transposable Element Diversity.</title>
        <authorList>
            <person name="Magnan C."/>
            <person name="Yu J."/>
            <person name="Chang I."/>
            <person name="Jahn E."/>
            <person name="Kanomata Y."/>
            <person name="Wu J."/>
            <person name="Zeller M."/>
            <person name="Oakes M."/>
            <person name="Baldi P."/>
            <person name="Sandmeyer S."/>
        </authorList>
    </citation>
    <scope>NUCLEOTIDE SEQUENCE [LARGE SCALE GENOMIC DNA]</scope>
    <source>
        <strain evidence="13">CLIB89(W29)</strain>
    </source>
</reference>
<dbReference type="GeneID" id="2911084"/>
<feature type="compositionally biased region" description="Basic and acidic residues" evidence="8">
    <location>
        <begin position="436"/>
        <end position="487"/>
    </location>
</feature>
<evidence type="ECO:0000256" key="4">
    <source>
        <dbReference type="ARBA" id="ARBA00022603"/>
    </source>
</evidence>
<evidence type="ECO:0000256" key="2">
    <source>
        <dbReference type="ARBA" id="ARBA00004286"/>
    </source>
</evidence>
<dbReference type="PROSITE" id="PS51215">
    <property type="entry name" value="AWS"/>
    <property type="match status" value="1"/>
</dbReference>
<sequence length="1284" mass="141147">MSSRTTRGTQKTLAVGVIRDFFRESPLPDTNEFIEEFVMRHSYTYEYPDTPQGQRMWQQYHGDKINKEARQAILAKFGGKRGPVKSDPADDVAEDAQGEAVETAAATEEDESPATKEFVTQGEYADTDSDASDGHFSLPLPVDQDVLNTNKDFQLPWNIYCPTGNVKPKSWKSIKRNIFIDVEPPKPSTLKSICACVDRCDESCLNKMLQFECDSSNCPFGDVDCGNREFGLLKNRTSRFYHQAIEIIHTESKGYGLRACRSFAPGELVCEYTGDVISPSEIKRRLDNEYADSDNYYFLNLEKGAVIDSGLRGSAARFVNHSCMPNCEMQKWFVKGLPRVGLFAGEDGVQNGQELTYDYNFVWFEGAKAQTCHCGASQCRGIIGRRAGEKATTERASSVGAIESSSRKRASTADVVTPKRGRPKKSGSDSPKLHKPRDLDTPIVKARDKPRDQRVTPRSRDSLKRDLLKRDLLAVPKTRDKSRDKSADKKKRLSLPAKLGKSKLRESLSAADAAIATTPKKRGRPRKVTVEGTKAEAVSVEEGVDEDSVIIDESTVDPVTPPKRGRPPKTRSQSGGKKKRGRPAKIQVKDESHHETEVSEINKKSPAEPKKSETPTRRLRNLRNNVTLHVGELLEEEPREASRELEEVGEVAAAGADDSDMETFQDAHEDFQEASRARAKYTATPDLESHGHSSSDQDYTPTGAKKPVKKRTQRARRSTANYESTMVVDESDDDVAIACDPTAVEEDKDDEKENLRRKKRRTTSEIEYVETTSPSDARRKNRRRVTLNKDYRIPDYNEDSDEDLRGVEKEVKPENAESLPQGVPPENLHEIDASLDTVPDAPPGSFRSFSLQQPLALPRTSKVVDRNIKGIRQLHQLSKEGGQFSTGRFRVDRSAPEPARTVTTPMLVNMNVRQTPNPSTPIQQGNPSPPAHPSPGHHGHPGHPVHTSHGYYYDPGRGYYPPPIEQYSPPQLQPPRQPQYHTPGSVEDLLFPASLYPENLPDRQKNGKTIPRSKRKAPVRYSDVKKDEMKNSASPVATNPNPGHVQSPAPVAQSPYPSQVAPPSGNPPHGYVNHGAQGLPPFGGQYPPTPQPGYYPGPPPQPQCNYGGPYYYPQPSVQPNYGYASQAYPQGYPPPGLVAQATPAPVHETPFSSVPNPAVAPPNLGLATAMPGAVPVTNAVHPVNSSPVAVTPVAPGVPMAPISNPSPPIAVAQPPEMSPATSPTSSRLPPISSLVNTTSTSKSPAMGTLPPPRLSIGKPGEGRRLSSTNLPLPTRQNRRFYGPV</sequence>
<dbReference type="InterPro" id="IPR003616">
    <property type="entry name" value="Post-SET_dom"/>
</dbReference>
<dbReference type="SUPFAM" id="SSF82199">
    <property type="entry name" value="SET domain"/>
    <property type="match status" value="1"/>
</dbReference>
<gene>
    <name evidence="12" type="ORF">YALI1_D27385g</name>
</gene>
<feature type="domain" description="SET" evidence="9">
    <location>
        <begin position="243"/>
        <end position="360"/>
    </location>
</feature>
<feature type="compositionally biased region" description="Acidic residues" evidence="8">
    <location>
        <begin position="743"/>
        <end position="752"/>
    </location>
</feature>
<dbReference type="VEuPathDB" id="FungiDB:YALI0_D21684g"/>
<feature type="compositionally biased region" description="Basic and acidic residues" evidence="8">
    <location>
        <begin position="665"/>
        <end position="676"/>
    </location>
</feature>
<dbReference type="RefSeq" id="XP_002143056.3">
    <property type="nucleotide sequence ID" value="XM_002143020.3"/>
</dbReference>
<evidence type="ECO:0000313" key="13">
    <source>
        <dbReference type="Proteomes" id="UP000182444"/>
    </source>
</evidence>
<evidence type="ECO:0000256" key="5">
    <source>
        <dbReference type="ARBA" id="ARBA00022679"/>
    </source>
</evidence>
<keyword evidence="7" id="KW-0539">Nucleus</keyword>
<feature type="region of interest" description="Disordered" evidence="8">
    <location>
        <begin position="874"/>
        <end position="1111"/>
    </location>
</feature>
<dbReference type="SMART" id="SM00317">
    <property type="entry name" value="SET"/>
    <property type="match status" value="1"/>
</dbReference>
<evidence type="ECO:0000256" key="8">
    <source>
        <dbReference type="SAM" id="MobiDB-lite"/>
    </source>
</evidence>
<feature type="domain" description="AWS" evidence="11">
    <location>
        <begin position="189"/>
        <end position="234"/>
    </location>
</feature>
<feature type="region of interest" description="Disordered" evidence="8">
    <location>
        <begin position="834"/>
        <end position="853"/>
    </location>
</feature>
<dbReference type="InterPro" id="IPR046341">
    <property type="entry name" value="SET_dom_sf"/>
</dbReference>
<evidence type="ECO:0008006" key="14">
    <source>
        <dbReference type="Google" id="ProtNLM"/>
    </source>
</evidence>
<dbReference type="Pfam" id="PF00856">
    <property type="entry name" value="SET"/>
    <property type="match status" value="1"/>
</dbReference>
<name>A0A1D8NFM1_YARLL</name>
<feature type="compositionally biased region" description="Polar residues" evidence="8">
    <location>
        <begin position="1031"/>
        <end position="1041"/>
    </location>
</feature>
<accession>A0A1D8NFM1</accession>
<feature type="compositionally biased region" description="Polar residues" evidence="8">
    <location>
        <begin position="1265"/>
        <end position="1275"/>
    </location>
</feature>
<dbReference type="PROSITE" id="PS50868">
    <property type="entry name" value="POST_SET"/>
    <property type="match status" value="1"/>
</dbReference>
<feature type="region of interest" description="Disordered" evidence="8">
    <location>
        <begin position="1134"/>
        <end position="1154"/>
    </location>
</feature>
<feature type="compositionally biased region" description="Basic and acidic residues" evidence="8">
    <location>
        <begin position="587"/>
        <end position="616"/>
    </location>
</feature>
<dbReference type="PRINTS" id="PR00929">
    <property type="entry name" value="ATHOOK"/>
</dbReference>
<dbReference type="GO" id="GO:0042054">
    <property type="term" value="F:histone methyltransferase activity"/>
    <property type="evidence" value="ECO:0007669"/>
    <property type="project" value="InterPro"/>
</dbReference>
<feature type="region of interest" description="Disordered" evidence="8">
    <location>
        <begin position="78"/>
        <end position="116"/>
    </location>
</feature>
<dbReference type="eggNOG" id="KOG1083">
    <property type="taxonomic scope" value="Eukaryota"/>
</dbReference>
<dbReference type="Pfam" id="PF02178">
    <property type="entry name" value="AT_hook"/>
    <property type="match status" value="4"/>
</dbReference>
<dbReference type="VEuPathDB" id="FungiDB:YALI1_D27385g"/>
<evidence type="ECO:0000256" key="6">
    <source>
        <dbReference type="ARBA" id="ARBA00022691"/>
    </source>
</evidence>
<proteinExistence type="predicted"/>
<dbReference type="InterPro" id="IPR006560">
    <property type="entry name" value="AWS_dom"/>
</dbReference>
<comment type="subcellular location">
    <subcellularLocation>
        <location evidence="2">Chromosome</location>
    </subcellularLocation>
    <subcellularLocation>
        <location evidence="1">Nucleus</location>
    </subcellularLocation>
</comment>
<evidence type="ECO:0000256" key="1">
    <source>
        <dbReference type="ARBA" id="ARBA00004123"/>
    </source>
</evidence>
<evidence type="ECO:0000259" key="9">
    <source>
        <dbReference type="PROSITE" id="PS50280"/>
    </source>
</evidence>
<dbReference type="PANTHER" id="PTHR22884">
    <property type="entry name" value="SET DOMAIN PROTEINS"/>
    <property type="match status" value="1"/>
</dbReference>
<feature type="region of interest" description="Disordered" evidence="8">
    <location>
        <begin position="388"/>
        <end position="827"/>
    </location>
</feature>
<feature type="compositionally biased region" description="Polar residues" evidence="8">
    <location>
        <begin position="901"/>
        <end position="926"/>
    </location>
</feature>
<dbReference type="Proteomes" id="UP000182444">
    <property type="component" value="Chromosome 1D"/>
</dbReference>
<evidence type="ECO:0000313" key="12">
    <source>
        <dbReference type="EMBL" id="AOW04428.1"/>
    </source>
</evidence>
<evidence type="ECO:0000259" key="11">
    <source>
        <dbReference type="PROSITE" id="PS51215"/>
    </source>
</evidence>
<feature type="compositionally biased region" description="Pro residues" evidence="8">
    <location>
        <begin position="1087"/>
        <end position="1102"/>
    </location>
</feature>
<dbReference type="PROSITE" id="PS50280">
    <property type="entry name" value="SET"/>
    <property type="match status" value="1"/>
</dbReference>
<feature type="region of interest" description="Disordered" evidence="8">
    <location>
        <begin position="1207"/>
        <end position="1284"/>
    </location>
</feature>
<dbReference type="InterPro" id="IPR001214">
    <property type="entry name" value="SET_dom"/>
</dbReference>
<dbReference type="SMART" id="SM00384">
    <property type="entry name" value="AT_hook"/>
    <property type="match status" value="4"/>
</dbReference>
<protein>
    <recommendedName>
        <fullName evidence="14">Histone-lysine N-methyltransferase ASH1L</fullName>
    </recommendedName>
</protein>
<dbReference type="GO" id="GO:0032259">
    <property type="term" value="P:methylation"/>
    <property type="evidence" value="ECO:0007669"/>
    <property type="project" value="UniProtKB-KW"/>
</dbReference>
<feature type="compositionally biased region" description="Basic residues" evidence="8">
    <location>
        <begin position="706"/>
        <end position="717"/>
    </location>
</feature>
<organism evidence="12 13">
    <name type="scientific">Yarrowia lipolytica</name>
    <name type="common">Candida lipolytica</name>
    <dbReference type="NCBI Taxonomy" id="4952"/>
    <lineage>
        <taxon>Eukaryota</taxon>
        <taxon>Fungi</taxon>
        <taxon>Dikarya</taxon>
        <taxon>Ascomycota</taxon>
        <taxon>Saccharomycotina</taxon>
        <taxon>Dipodascomycetes</taxon>
        <taxon>Dipodascales</taxon>
        <taxon>Dipodascales incertae sedis</taxon>
        <taxon>Yarrowia</taxon>
    </lineage>
</organism>
<evidence type="ECO:0000256" key="7">
    <source>
        <dbReference type="ARBA" id="ARBA00023242"/>
    </source>
</evidence>
<evidence type="ECO:0000259" key="10">
    <source>
        <dbReference type="PROSITE" id="PS50868"/>
    </source>
</evidence>
<dbReference type="Gene3D" id="2.170.270.10">
    <property type="entry name" value="SET domain"/>
    <property type="match status" value="1"/>
</dbReference>
<feature type="compositionally biased region" description="Low complexity" evidence="8">
    <location>
        <begin position="944"/>
        <end position="959"/>
    </location>
</feature>
<dbReference type="GO" id="GO:0003677">
    <property type="term" value="F:DNA binding"/>
    <property type="evidence" value="ECO:0007669"/>
    <property type="project" value="InterPro"/>
</dbReference>
<keyword evidence="4" id="KW-0489">Methyltransferase</keyword>
<dbReference type="InterPro" id="IPR017956">
    <property type="entry name" value="AT_hook_DNA-bd_motif"/>
</dbReference>
<feature type="domain" description="Post-SET" evidence="10">
    <location>
        <begin position="368"/>
        <end position="384"/>
    </location>
</feature>